<name>A0AA40X5G4_9GAMM</name>
<dbReference type="SMART" id="SM00421">
    <property type="entry name" value="HTH_LUXR"/>
    <property type="match status" value="1"/>
</dbReference>
<dbReference type="AlphaFoldDB" id="A0AA40X5G4"/>
<dbReference type="Pfam" id="PF08448">
    <property type="entry name" value="PAS_4"/>
    <property type="match status" value="1"/>
</dbReference>
<dbReference type="InterPro" id="IPR013656">
    <property type="entry name" value="PAS_4"/>
</dbReference>
<keyword evidence="1" id="KW-0238">DNA-binding</keyword>
<dbReference type="GO" id="GO:0003677">
    <property type="term" value="F:DNA binding"/>
    <property type="evidence" value="ECO:0007669"/>
    <property type="project" value="UniProtKB-KW"/>
</dbReference>
<reference evidence="3" key="2">
    <citation type="submission" date="2022-09" db="EMBL/GenBank/DDBJ databases">
        <title>Rouxiella aceris sp. nov., isolated from tree sap and emended description of the genus Rhouxiella.</title>
        <authorList>
            <person name="Kim I.S."/>
        </authorList>
    </citation>
    <scope>NUCLEOTIDE SEQUENCE</scope>
    <source>
        <strain evidence="3">SAP-2</strain>
    </source>
</reference>
<dbReference type="Gene3D" id="3.30.450.20">
    <property type="entry name" value="PAS domain"/>
    <property type="match status" value="1"/>
</dbReference>
<evidence type="ECO:0000313" key="3">
    <source>
        <dbReference type="EMBL" id="MBF6638829.1"/>
    </source>
</evidence>
<dbReference type="Gene3D" id="1.10.10.10">
    <property type="entry name" value="Winged helix-like DNA-binding domain superfamily/Winged helix DNA-binding domain"/>
    <property type="match status" value="1"/>
</dbReference>
<dbReference type="InterPro" id="IPR036388">
    <property type="entry name" value="WH-like_DNA-bd_sf"/>
</dbReference>
<dbReference type="EMBL" id="JADMKS010000008">
    <property type="protein sequence ID" value="MBF6638829.1"/>
    <property type="molecule type" value="Genomic_DNA"/>
</dbReference>
<proteinExistence type="predicted"/>
<dbReference type="SUPFAM" id="SSF55785">
    <property type="entry name" value="PYP-like sensor domain (PAS domain)"/>
    <property type="match status" value="1"/>
</dbReference>
<dbReference type="PROSITE" id="PS50112">
    <property type="entry name" value="PAS"/>
    <property type="match status" value="1"/>
</dbReference>
<accession>A0AA40X5G4</accession>
<gene>
    <name evidence="3" type="ORF">ITX54_19360</name>
</gene>
<comment type="caution">
    <text evidence="3">The sequence shown here is derived from an EMBL/GenBank/DDBJ whole genome shotgun (WGS) entry which is preliminary data.</text>
</comment>
<dbReference type="SUPFAM" id="SSF46894">
    <property type="entry name" value="C-terminal effector domain of the bipartite response regulators"/>
    <property type="match status" value="1"/>
</dbReference>
<dbReference type="InterPro" id="IPR035965">
    <property type="entry name" value="PAS-like_dom_sf"/>
</dbReference>
<evidence type="ECO:0000259" key="2">
    <source>
        <dbReference type="PROSITE" id="PS50112"/>
    </source>
</evidence>
<evidence type="ECO:0000256" key="1">
    <source>
        <dbReference type="ARBA" id="ARBA00023125"/>
    </source>
</evidence>
<reference evidence="3" key="1">
    <citation type="submission" date="2020-11" db="EMBL/GenBank/DDBJ databases">
        <authorList>
            <person name="Lee S.D."/>
        </authorList>
    </citation>
    <scope>NUCLEOTIDE SEQUENCE</scope>
    <source>
        <strain evidence="3">SAP-2</strain>
    </source>
</reference>
<protein>
    <submittedName>
        <fullName evidence="3">PAS domain-containing protein</fullName>
    </submittedName>
</protein>
<evidence type="ECO:0000313" key="4">
    <source>
        <dbReference type="Proteomes" id="UP000705283"/>
    </source>
</evidence>
<dbReference type="GO" id="GO:0006355">
    <property type="term" value="P:regulation of DNA-templated transcription"/>
    <property type="evidence" value="ECO:0007669"/>
    <property type="project" value="InterPro"/>
</dbReference>
<dbReference type="InterPro" id="IPR000792">
    <property type="entry name" value="Tscrpt_reg_LuxR_C"/>
</dbReference>
<sequence>MLTRTFDQLPTPFFIRGKDTRFVYANMALAKLVGLKSPDSIIGRIDDEIPAALYDNVVTAKLWQEQVKHIISTQKKISLLEVHPGAVDSPYMSKKVPFYNEKNECVGMVGVIKDLELFSSNDFIRGRLPGSLLLEKPDDFFTEKQCEIIFLKIQGMTSKTMGAMLCRSPRTIENALQNIYSKAGVSHVDDFIEFCQKRSLDRYLPKRFLDPQKFSFKNDREGW</sequence>
<dbReference type="InterPro" id="IPR016032">
    <property type="entry name" value="Sig_transdc_resp-reg_C-effctor"/>
</dbReference>
<dbReference type="InterPro" id="IPR000014">
    <property type="entry name" value="PAS"/>
</dbReference>
<feature type="domain" description="PAS" evidence="2">
    <location>
        <begin position="1"/>
        <end position="41"/>
    </location>
</feature>
<dbReference type="Proteomes" id="UP000705283">
    <property type="component" value="Unassembled WGS sequence"/>
</dbReference>
<organism evidence="3 4">
    <name type="scientific">Rouxiella silvae</name>
    <dbReference type="NCBI Taxonomy" id="1646373"/>
    <lineage>
        <taxon>Bacteria</taxon>
        <taxon>Pseudomonadati</taxon>
        <taxon>Pseudomonadota</taxon>
        <taxon>Gammaproteobacteria</taxon>
        <taxon>Enterobacterales</taxon>
        <taxon>Yersiniaceae</taxon>
        <taxon>Rouxiella</taxon>
    </lineage>
</organism>